<evidence type="ECO:0000256" key="9">
    <source>
        <dbReference type="ARBA" id="ARBA00023212"/>
    </source>
</evidence>
<keyword evidence="16" id="KW-1185">Reference proteome</keyword>
<keyword evidence="10" id="KW-0966">Cell projection</keyword>
<keyword evidence="4" id="KW-0963">Cytoplasm</keyword>
<evidence type="ECO:0000256" key="10">
    <source>
        <dbReference type="ARBA" id="ARBA00023273"/>
    </source>
</evidence>
<dbReference type="InterPro" id="IPR013087">
    <property type="entry name" value="Znf_C2H2_type"/>
</dbReference>
<keyword evidence="7" id="KW-0862">Zinc</keyword>
<evidence type="ECO:0000256" key="5">
    <source>
        <dbReference type="ARBA" id="ARBA00022723"/>
    </source>
</evidence>
<dbReference type="PROSITE" id="PS50157">
    <property type="entry name" value="ZINC_FINGER_C2H2_2"/>
    <property type="match status" value="1"/>
</dbReference>
<keyword evidence="5" id="KW-0479">Metal-binding</keyword>
<dbReference type="Gene3D" id="3.30.160.60">
    <property type="entry name" value="Classic Zinc Finger"/>
    <property type="match status" value="1"/>
</dbReference>
<organism evidence="15 16">
    <name type="scientific">Aphidius gifuensis</name>
    <name type="common">Parasitoid wasp</name>
    <dbReference type="NCBI Taxonomy" id="684658"/>
    <lineage>
        <taxon>Eukaryota</taxon>
        <taxon>Metazoa</taxon>
        <taxon>Ecdysozoa</taxon>
        <taxon>Arthropoda</taxon>
        <taxon>Hexapoda</taxon>
        <taxon>Insecta</taxon>
        <taxon>Pterygota</taxon>
        <taxon>Neoptera</taxon>
        <taxon>Endopterygota</taxon>
        <taxon>Hymenoptera</taxon>
        <taxon>Apocrita</taxon>
        <taxon>Ichneumonoidea</taxon>
        <taxon>Braconidae</taxon>
        <taxon>Aphidiinae</taxon>
        <taxon>Aphidius</taxon>
    </lineage>
</organism>
<feature type="compositionally biased region" description="Acidic residues" evidence="13">
    <location>
        <begin position="516"/>
        <end position="525"/>
    </location>
</feature>
<evidence type="ECO:0000256" key="13">
    <source>
        <dbReference type="SAM" id="MobiDB-lite"/>
    </source>
</evidence>
<feature type="compositionally biased region" description="Acidic residues" evidence="13">
    <location>
        <begin position="538"/>
        <end position="555"/>
    </location>
</feature>
<dbReference type="GO" id="GO:0005737">
    <property type="term" value="C:cytoplasm"/>
    <property type="evidence" value="ECO:0007669"/>
    <property type="project" value="TreeGrafter"/>
</dbReference>
<dbReference type="InterPro" id="IPR058883">
    <property type="entry name" value="DZIP1_dom"/>
</dbReference>
<dbReference type="InterPro" id="IPR032714">
    <property type="entry name" value="DZIP1_N"/>
</dbReference>
<dbReference type="InterPro" id="IPR051241">
    <property type="entry name" value="DZIP_RILPL"/>
</dbReference>
<evidence type="ECO:0000256" key="7">
    <source>
        <dbReference type="ARBA" id="ARBA00022833"/>
    </source>
</evidence>
<evidence type="ECO:0000256" key="6">
    <source>
        <dbReference type="ARBA" id="ARBA00022771"/>
    </source>
</evidence>
<dbReference type="PANTHER" id="PTHR21502:SF3">
    <property type="entry name" value="CILIUM ASSEMBLY PROTEIN DZIP1L"/>
    <property type="match status" value="1"/>
</dbReference>
<dbReference type="AlphaFoldDB" id="A0A834Y4S7"/>
<feature type="compositionally biased region" description="Low complexity" evidence="13">
    <location>
        <begin position="526"/>
        <end position="535"/>
    </location>
</feature>
<dbReference type="Pfam" id="PF13815">
    <property type="entry name" value="Dzip-like_N"/>
    <property type="match status" value="1"/>
</dbReference>
<keyword evidence="8 12" id="KW-0175">Coiled coil</keyword>
<evidence type="ECO:0000256" key="4">
    <source>
        <dbReference type="ARBA" id="ARBA00022490"/>
    </source>
</evidence>
<dbReference type="GO" id="GO:0060271">
    <property type="term" value="P:cilium assembly"/>
    <property type="evidence" value="ECO:0007669"/>
    <property type="project" value="TreeGrafter"/>
</dbReference>
<reference evidence="15 16" key="1">
    <citation type="submission" date="2020-08" db="EMBL/GenBank/DDBJ databases">
        <title>Aphidius gifuensis genome sequencing and assembly.</title>
        <authorList>
            <person name="Du Z."/>
        </authorList>
    </citation>
    <scope>NUCLEOTIDE SEQUENCE [LARGE SCALE GENOMIC DNA]</scope>
    <source>
        <strain evidence="15">YNYX2018</strain>
        <tissue evidence="15">Adults</tissue>
    </source>
</reference>
<keyword evidence="9" id="KW-0206">Cytoskeleton</keyword>
<evidence type="ECO:0000256" key="11">
    <source>
        <dbReference type="PROSITE-ProRule" id="PRU00042"/>
    </source>
</evidence>
<dbReference type="EMBL" id="JACMRX010000001">
    <property type="protein sequence ID" value="KAF7996787.1"/>
    <property type="molecule type" value="Genomic_DNA"/>
</dbReference>
<keyword evidence="6 11" id="KW-0863">Zinc-finger</keyword>
<evidence type="ECO:0000256" key="3">
    <source>
        <dbReference type="ARBA" id="ARBA00009131"/>
    </source>
</evidence>
<name>A0A834Y4S7_APHGI</name>
<comment type="similarity">
    <text evidence="3">Belongs to the DZIP C2H2-type zinc-finger protein family.</text>
</comment>
<evidence type="ECO:0000313" key="16">
    <source>
        <dbReference type="Proteomes" id="UP000639338"/>
    </source>
</evidence>
<evidence type="ECO:0000256" key="12">
    <source>
        <dbReference type="SAM" id="Coils"/>
    </source>
</evidence>
<feature type="region of interest" description="Disordered" evidence="13">
    <location>
        <begin position="513"/>
        <end position="575"/>
    </location>
</feature>
<dbReference type="GO" id="GO:0036064">
    <property type="term" value="C:ciliary basal body"/>
    <property type="evidence" value="ECO:0007669"/>
    <property type="project" value="TreeGrafter"/>
</dbReference>
<dbReference type="Proteomes" id="UP000639338">
    <property type="component" value="Unassembled WGS sequence"/>
</dbReference>
<comment type="caution">
    <text evidence="15">The sequence shown here is derived from an EMBL/GenBank/DDBJ whole genome shotgun (WGS) entry which is preliminary data.</text>
</comment>
<dbReference type="PANTHER" id="PTHR21502">
    <property type="entry name" value="ZINC FINGER PROTEIN DZIP1"/>
    <property type="match status" value="1"/>
</dbReference>
<accession>A0A834Y4S7</accession>
<dbReference type="GO" id="GO:0008270">
    <property type="term" value="F:zinc ion binding"/>
    <property type="evidence" value="ECO:0007669"/>
    <property type="project" value="UniProtKB-KW"/>
</dbReference>
<feature type="coiled-coil region" evidence="12">
    <location>
        <begin position="296"/>
        <end position="323"/>
    </location>
</feature>
<comment type="subcellular location">
    <subcellularLocation>
        <location evidence="2">Cytoplasm</location>
        <location evidence="2">Cytoskeleton</location>
        <location evidence="2">Cilium basal body</location>
    </subcellularLocation>
    <subcellularLocation>
        <location evidence="1">Cytoplasm</location>
        <location evidence="1">Cytoskeleton</location>
        <location evidence="1">Microtubule organizing center</location>
        <location evidence="1">Centrosome</location>
        <location evidence="1">Centriole</location>
    </subcellularLocation>
</comment>
<dbReference type="OrthoDB" id="515971at2759"/>
<evidence type="ECO:0000313" key="15">
    <source>
        <dbReference type="EMBL" id="KAF7996787.1"/>
    </source>
</evidence>
<feature type="domain" description="C2H2-type" evidence="14">
    <location>
        <begin position="161"/>
        <end position="189"/>
    </location>
</feature>
<evidence type="ECO:0000256" key="2">
    <source>
        <dbReference type="ARBA" id="ARBA00004120"/>
    </source>
</evidence>
<proteinExistence type="inferred from homology"/>
<sequence>MAFSLRAGTNWCHDFPKLARESGFYFNMHRTKVRVDWNRISTIDIDSVIRDRDFLTIDENVNNVVDYSLENEYDVKILDPNFVKLFRLSQLAVEYLLYCKQYLDHSVIILKDELRLKLEENGKLKKDLLTAEENIQELKDKFKDKQKYIEAKFSDSHGEIHKCPQCPKTFISSVFMNSHLTRRHSNVTISSPEHEKYRAEAEKLNNEIKNLKERLNETERLIRNDTIKKFDNDLSNDIKNSLSIDRSIYQEKKIEDEHRRYREEISNLKSMLFNELRNLKSNDNDKKLLENDDTFGNTWKEQIRQQENEIKILKDNIQIRTNQDIENIKLKLNSQEEFWLTKINDINKQHKFDIDKLYKQLKINEQSWDYMKNDYLKKINDLEEMYKAELSKNNNIDSKNSHDHDINNPLNPEKVLSITDKKRSIIIDPIETENPRDSFIQRRDKKLSLNAIEIDDNHQDKKSPSVEVKYDQWQDQTEIILSEKTRIPEPVQQVFVKKSMSSDKTTSLMTKKFEESLSDSDDSDTQSETMTTSKVSSDESDETSESLDDNDDNDEDKNNKPVAQKNREQLKLETKDNVEQKLRDLGVDPDWQGLPYKTYCQLSKIIKHHRNINKKKYTNFDDIRNEIINNVNKKIINNVDDDDVDDKTSNKKLQLNKLLKNVKTKAFRAFNINDNSTNNTIKQKRIIVNKHNIDILPKKIKSPIVSSPELSTKPRYTSSPCKKNYKTVESSVDVKQFSHSYESIKDYLKDPMENKFFNTQNINEIKLSKDGLSSLPASPKNNRSVLKTTTGSVGSLVKKKVEFILDDEKTMYDSSENEFHISSISEEKSDDVKAIDSKKNNDIILKTTQSDKIYEIAKKLETQLNTTRQKPVGAVEAMFMKKLHFTNDDLSINDQNDHYPMPAPRLSISSINQSEKNEMTNLDLDIEELLAME</sequence>
<evidence type="ECO:0000256" key="1">
    <source>
        <dbReference type="ARBA" id="ARBA00004114"/>
    </source>
</evidence>
<feature type="coiled-coil region" evidence="12">
    <location>
        <begin position="194"/>
        <end position="271"/>
    </location>
</feature>
<dbReference type="PROSITE" id="PS00028">
    <property type="entry name" value="ZINC_FINGER_C2H2_1"/>
    <property type="match status" value="1"/>
</dbReference>
<dbReference type="Pfam" id="PF25977">
    <property type="entry name" value="DZIP1"/>
    <property type="match status" value="1"/>
</dbReference>
<feature type="compositionally biased region" description="Basic and acidic residues" evidence="13">
    <location>
        <begin position="565"/>
        <end position="575"/>
    </location>
</feature>
<evidence type="ECO:0000259" key="14">
    <source>
        <dbReference type="PROSITE" id="PS50157"/>
    </source>
</evidence>
<gene>
    <name evidence="15" type="ORF">HCN44_002433</name>
</gene>
<protein>
    <recommendedName>
        <fullName evidence="14">C2H2-type domain-containing protein</fullName>
    </recommendedName>
</protein>
<dbReference type="GO" id="GO:0005814">
    <property type="term" value="C:centriole"/>
    <property type="evidence" value="ECO:0007669"/>
    <property type="project" value="UniProtKB-SubCell"/>
</dbReference>
<feature type="coiled-coil region" evidence="12">
    <location>
        <begin position="121"/>
        <end position="148"/>
    </location>
</feature>
<evidence type="ECO:0000256" key="8">
    <source>
        <dbReference type="ARBA" id="ARBA00023054"/>
    </source>
</evidence>